<dbReference type="PANTHER" id="PTHR47256:SF1">
    <property type="entry name" value="ZN(II)2CYS6 TRANSCRIPTION FACTOR (EUROFUNG)"/>
    <property type="match status" value="1"/>
</dbReference>
<keyword evidence="3" id="KW-1185">Reference proteome</keyword>
<dbReference type="InterPro" id="IPR053187">
    <property type="entry name" value="Notoamide_regulator"/>
</dbReference>
<dbReference type="AlphaFoldDB" id="A0A366RRV1"/>
<dbReference type="OrthoDB" id="10261408at2759"/>
<protein>
    <recommendedName>
        <fullName evidence="4">Transcription factor domain-containing protein</fullName>
    </recommendedName>
</protein>
<dbReference type="GeneID" id="41995154"/>
<dbReference type="RefSeq" id="XP_031016173.1">
    <property type="nucleotide sequence ID" value="XM_031159858.1"/>
</dbReference>
<dbReference type="PANTHER" id="PTHR47256">
    <property type="entry name" value="ZN(II)2CYS6 TRANSCRIPTION FACTOR (EUROFUNG)-RELATED"/>
    <property type="match status" value="1"/>
</dbReference>
<feature type="region of interest" description="Disordered" evidence="1">
    <location>
        <begin position="90"/>
        <end position="120"/>
    </location>
</feature>
<sequence length="704" mass="78956">MPSRQVSRLSHYGSPEATAVTASESEADLGSPGVVGYSAGEATRIGPESWIRPRLRTLSEAALSELIATLPYFDALGLFEMFRKMPRNKFASSSNADTPESSDSSSSKSPPSWTPLPAQPPSPVRYNLVGSLLPPASNPMEQELMVRHPIAYPILMPIAVKSLPLEMLLTPRKPEMLGGRLQLNDVNSPESAEALPTNSNDDEGLDGWCKNLSHLSRSHINLLHQVDITCWTELPIPNDVAIRVIALYLNNDYPVFPLFNADLYLKDFSQNRPYFCSRLLVSALLGWACQAYTSLHPKAASWSSLFFLEAQAQWNQLGYHESVTLSNISALQLLCMTAVTHGQDELALMFLKKGLELARIMGLLNVDPQSQSASAWLQGYPDWQKAASYTAWGIFNWASLFALHYHQIEVETPPRLMMPGDIDLALAGQEGVATTLPEDVKGFRAMCKLWTIFVPVARIYYGPDLENFLNQTAALEYVEGTYRQLLAWADGLPLQLVRQPGSSHAVYLMHVFFHAIVTDLFRPFLRCPDLSSTPLQTFAADRANPWAVYHVSIRQMKRLLLSYRLEFQLEALSVIWHTGVIYVANATIRTDYHNKDEMQFFVNLCVAGLEELFMSYKVFGFITKGFMRMAIRQGSIEQTQVRRVKRRLKDTEQRFVTDDRSTDEIMARWMVDLDLAVTDSVGAQGGRLANELDRMSEIASDEGE</sequence>
<organism evidence="2 3">
    <name type="scientific">Fusarium coffeatum</name>
    <dbReference type="NCBI Taxonomy" id="231269"/>
    <lineage>
        <taxon>Eukaryota</taxon>
        <taxon>Fungi</taxon>
        <taxon>Dikarya</taxon>
        <taxon>Ascomycota</taxon>
        <taxon>Pezizomycotina</taxon>
        <taxon>Sordariomycetes</taxon>
        <taxon>Hypocreomycetidae</taxon>
        <taxon>Hypocreales</taxon>
        <taxon>Nectriaceae</taxon>
        <taxon>Fusarium</taxon>
        <taxon>Fusarium incarnatum-equiseti species complex</taxon>
    </lineage>
</organism>
<evidence type="ECO:0000256" key="1">
    <source>
        <dbReference type="SAM" id="MobiDB-lite"/>
    </source>
</evidence>
<accession>A0A366RRV1</accession>
<dbReference type="Proteomes" id="UP000253153">
    <property type="component" value="Unassembled WGS sequence"/>
</dbReference>
<evidence type="ECO:0000313" key="2">
    <source>
        <dbReference type="EMBL" id="RBR19248.1"/>
    </source>
</evidence>
<dbReference type="EMBL" id="QKXC01000116">
    <property type="protein sequence ID" value="RBR19248.1"/>
    <property type="molecule type" value="Genomic_DNA"/>
</dbReference>
<comment type="caution">
    <text evidence="2">The sequence shown here is derived from an EMBL/GenBank/DDBJ whole genome shotgun (WGS) entry which is preliminary data.</text>
</comment>
<proteinExistence type="predicted"/>
<name>A0A366RRV1_9HYPO</name>
<feature type="compositionally biased region" description="Low complexity" evidence="1">
    <location>
        <begin position="92"/>
        <end position="111"/>
    </location>
</feature>
<reference evidence="2 3" key="1">
    <citation type="submission" date="2018-06" db="EMBL/GenBank/DDBJ databases">
        <title>Fusarium incarnatum-equiseti species complex species 28.</title>
        <authorList>
            <person name="Gardiner D.M."/>
        </authorList>
    </citation>
    <scope>NUCLEOTIDE SEQUENCE [LARGE SCALE GENOMIC DNA]</scope>
    <source>
        <strain evidence="2 3">FIESC_28</strain>
    </source>
</reference>
<feature type="region of interest" description="Disordered" evidence="1">
    <location>
        <begin position="1"/>
        <end position="37"/>
    </location>
</feature>
<dbReference type="CDD" id="cd12148">
    <property type="entry name" value="fungal_TF_MHR"/>
    <property type="match status" value="1"/>
</dbReference>
<gene>
    <name evidence="2" type="ORF">FIESC28_05713</name>
</gene>
<evidence type="ECO:0008006" key="4">
    <source>
        <dbReference type="Google" id="ProtNLM"/>
    </source>
</evidence>
<evidence type="ECO:0000313" key="3">
    <source>
        <dbReference type="Proteomes" id="UP000253153"/>
    </source>
</evidence>